<dbReference type="GO" id="GO:0005737">
    <property type="term" value="C:cytoplasm"/>
    <property type="evidence" value="ECO:0007669"/>
    <property type="project" value="TreeGrafter"/>
</dbReference>
<evidence type="ECO:0000256" key="1">
    <source>
        <dbReference type="ARBA" id="ARBA00022741"/>
    </source>
</evidence>
<dbReference type="EMBL" id="NGJX01000006">
    <property type="protein sequence ID" value="RSU01822.1"/>
    <property type="molecule type" value="Genomic_DNA"/>
</dbReference>
<dbReference type="OrthoDB" id="190810at2"/>
<evidence type="ECO:0000313" key="5">
    <source>
        <dbReference type="Proteomes" id="UP000288197"/>
    </source>
</evidence>
<dbReference type="InterPro" id="IPR019734">
    <property type="entry name" value="TPR_rpt"/>
</dbReference>
<accession>A0A369AWB1</accession>
<evidence type="ECO:0000256" key="2">
    <source>
        <dbReference type="ARBA" id="ARBA00022840"/>
    </source>
</evidence>
<dbReference type="SMART" id="SM00028">
    <property type="entry name" value="TPR"/>
    <property type="match status" value="4"/>
</dbReference>
<dbReference type="GO" id="GO:0005524">
    <property type="term" value="F:ATP binding"/>
    <property type="evidence" value="ECO:0007669"/>
    <property type="project" value="UniProtKB-KW"/>
</dbReference>
<dbReference type="Pfam" id="PF13191">
    <property type="entry name" value="AAA_16"/>
    <property type="match status" value="1"/>
</dbReference>
<dbReference type="Pfam" id="PF03704">
    <property type="entry name" value="BTAD"/>
    <property type="match status" value="1"/>
</dbReference>
<dbReference type="SMART" id="SM01043">
    <property type="entry name" value="BTAD"/>
    <property type="match status" value="1"/>
</dbReference>
<dbReference type="InterPro" id="IPR027417">
    <property type="entry name" value="P-loop_NTPase"/>
</dbReference>
<dbReference type="InterPro" id="IPR036388">
    <property type="entry name" value="WH-like_DNA-bd_sf"/>
</dbReference>
<sequence length="1014" mass="119237">MSNKLTCQLLGNPEIRLNDELMLFSFSKIDALLYYLLVTKSASRDEMAGLFWPDKNDQNAKKNLRNAIYQANKMFGIEVIKSPNKALLTLSEELDIEVDIDLFMQHPREQLELYKESFLKGFFLKDCESFEFWVVKMRSFYEKIFLQECFKKIETDIETGHFDDVEKNVQRLINIDEFDETNYQLLMKFYQMSYRDEKVVETYYNLSNLLKIELGITPNKQSKQIYETSLERLNEEQNKGKQRFSGVFHGRFTELKEIETTINAFKNNLPYEHLQISGEAGIGKSTLVDVVLDHVADDFTIIETQCYQVEEKYAFRPWKTVISELSNLVKKEKIVEFETWQEVLTMFFPNLDDHLLKGKNDHLTEEIPLESLSEILSETLNLLGADKKIIVLFEDIQWMDTSSMDLLTSILLNVSSNVLFMSTSRNEQKNELEKFTNNLVKCQLLSEITLKPFTFEETESFIFKMLPDHKINQQGINNVFEHTEGNLFFLIEYISLLKSNANLNTMTVKMKDALKNRFLYLTEDEQTVVNLVSYFYDYVLFTDLVTILELPEIQLIDIVDSLVAKNILKELNVEGEMAVTFTHVKLRQFIYLNQSIAKKRIYHKKIAECLENSLTNGHTDYLIYDNLAFHYKMSRQELKSLTYKLIYLEKHLGFYHELFPVEVNRENKSMNSLLFNQENVLRDFESIRGIFNQLEETYKDDETYKELFCQFLYLEGRFLIKYGEYEKGVACIEKVINQSKELKNNTYLLPGYKQMIYYYIQIDEPEKMIHYIELALDLSIKQNNHQSIGVLLRLKGLNQMMNGNNLMAEKLLKESINTFMLTDSIAKKYAVNIAAAYNYLGEIRFNESRFEEAYDYFLEAINLCSNKKSLSSLSVFYTNAGAALFAQQKYELAEDFLLSSLAIYKELNTFWKRPRLDAYLALVYYYKNDSKQIKHFLDKGQEFAETMKNERDIGIVAFSKALVSYYLSQNESLLKEQDWSETLIKRGDEYAQEALMFLNDYQDDYEKSLIKEIF</sequence>
<feature type="domain" description="Bacterial transcriptional activator" evidence="3">
    <location>
        <begin position="98"/>
        <end position="230"/>
    </location>
</feature>
<dbReference type="InterPro" id="IPR011990">
    <property type="entry name" value="TPR-like_helical_dom_sf"/>
</dbReference>
<proteinExistence type="predicted"/>
<dbReference type="PROSITE" id="PS50005">
    <property type="entry name" value="TPR"/>
    <property type="match status" value="1"/>
</dbReference>
<dbReference type="Gene3D" id="3.40.50.300">
    <property type="entry name" value="P-loop containing nucleotide triphosphate hydrolases"/>
    <property type="match status" value="1"/>
</dbReference>
<gene>
    <name evidence="4" type="ORF">CBF32_07455</name>
</gene>
<dbReference type="SUPFAM" id="SSF52540">
    <property type="entry name" value="P-loop containing nucleoside triphosphate hydrolases"/>
    <property type="match status" value="1"/>
</dbReference>
<comment type="caution">
    <text evidence="4">The sequence shown here is derived from an EMBL/GenBank/DDBJ whole genome shotgun (WGS) entry which is preliminary data.</text>
</comment>
<dbReference type="Gene3D" id="1.25.40.10">
    <property type="entry name" value="Tetratricopeptide repeat domain"/>
    <property type="match status" value="2"/>
</dbReference>
<keyword evidence="2" id="KW-0067">ATP-binding</keyword>
<dbReference type="GeneID" id="63146490"/>
<evidence type="ECO:0000259" key="3">
    <source>
        <dbReference type="SMART" id="SM01043"/>
    </source>
</evidence>
<dbReference type="PANTHER" id="PTHR16305:SF28">
    <property type="entry name" value="GUANYLATE CYCLASE DOMAIN-CONTAINING PROTEIN"/>
    <property type="match status" value="1"/>
</dbReference>
<evidence type="ECO:0000313" key="4">
    <source>
        <dbReference type="EMBL" id="RSU01822.1"/>
    </source>
</evidence>
<dbReference type="SUPFAM" id="SSF48452">
    <property type="entry name" value="TPR-like"/>
    <property type="match status" value="2"/>
</dbReference>
<dbReference type="InterPro" id="IPR005158">
    <property type="entry name" value="BTAD"/>
</dbReference>
<dbReference type="Gene3D" id="1.10.10.10">
    <property type="entry name" value="Winged helix-like DNA-binding domain superfamily/Winged helix DNA-binding domain"/>
    <property type="match status" value="1"/>
</dbReference>
<keyword evidence="5" id="KW-1185">Reference proteome</keyword>
<keyword evidence="1" id="KW-0547">Nucleotide-binding</keyword>
<name>A0A369AWB1_9ENTE</name>
<reference evidence="4 5" key="1">
    <citation type="submission" date="2017-05" db="EMBL/GenBank/DDBJ databases">
        <title>Vagococcus spp. assemblies.</title>
        <authorList>
            <person name="Gulvik C.A."/>
        </authorList>
    </citation>
    <scope>NUCLEOTIDE SEQUENCE [LARGE SCALE GENOMIC DNA]</scope>
    <source>
        <strain evidence="4 5">NCFB 2497</strain>
    </source>
</reference>
<organism evidence="4 5">
    <name type="scientific">Vagococcus fluvialis</name>
    <dbReference type="NCBI Taxonomy" id="2738"/>
    <lineage>
        <taxon>Bacteria</taxon>
        <taxon>Bacillati</taxon>
        <taxon>Bacillota</taxon>
        <taxon>Bacilli</taxon>
        <taxon>Lactobacillales</taxon>
        <taxon>Enterococcaceae</taxon>
        <taxon>Vagococcus</taxon>
    </lineage>
</organism>
<dbReference type="AlphaFoldDB" id="A0A369AWB1"/>
<dbReference type="PANTHER" id="PTHR16305">
    <property type="entry name" value="TESTICULAR SOLUBLE ADENYLYL CYCLASE"/>
    <property type="match status" value="1"/>
</dbReference>
<dbReference type="RefSeq" id="WP_114289698.1">
    <property type="nucleotide sequence ID" value="NZ_CP081459.1"/>
</dbReference>
<protein>
    <recommendedName>
        <fullName evidence="3">Bacterial transcriptional activator domain-containing protein</fullName>
    </recommendedName>
</protein>
<dbReference type="Pfam" id="PF13424">
    <property type="entry name" value="TPR_12"/>
    <property type="match status" value="1"/>
</dbReference>
<dbReference type="GO" id="GO:0004016">
    <property type="term" value="F:adenylate cyclase activity"/>
    <property type="evidence" value="ECO:0007669"/>
    <property type="project" value="TreeGrafter"/>
</dbReference>
<dbReference type="Proteomes" id="UP000288197">
    <property type="component" value="Unassembled WGS sequence"/>
</dbReference>
<dbReference type="InterPro" id="IPR041664">
    <property type="entry name" value="AAA_16"/>
</dbReference>